<dbReference type="AlphaFoldDB" id="A0A914YEM7"/>
<proteinExistence type="predicted"/>
<feature type="domain" description="Domain of unknown function DB" evidence="2">
    <location>
        <begin position="106"/>
        <end position="210"/>
    </location>
</feature>
<sequence length="218" mass="24884">MILKFLISALICFVFIEAESRSLECSKVPIGECCTRLWSERCPQPQCAKQVNRRCPERKALIQHALHSKDLRRAPQKPEAPKCGTAETGYQPCTTKSVANKLFLSCCELYVPQECHFMCEYEYDQEKTKNMLSRMILENKCSFKHISSILYCASQNRNNTKCCADLDLNSSQLMVGSRCLRMCDPSGSSLDKITKQDVTCLYNWNVIMYCSHSGITEM</sequence>
<name>A0A914YEM7_9BILA</name>
<dbReference type="Proteomes" id="UP000887577">
    <property type="component" value="Unplaced"/>
</dbReference>
<accession>A0A914YEM7</accession>
<dbReference type="Pfam" id="PF01682">
    <property type="entry name" value="DB"/>
    <property type="match status" value="1"/>
</dbReference>
<evidence type="ECO:0000313" key="4">
    <source>
        <dbReference type="WBParaSite" id="PSU_v2.g17910.t1"/>
    </source>
</evidence>
<keyword evidence="1" id="KW-0732">Signal</keyword>
<evidence type="ECO:0000256" key="1">
    <source>
        <dbReference type="SAM" id="SignalP"/>
    </source>
</evidence>
<dbReference type="WBParaSite" id="PSU_v2.g17910.t1">
    <property type="protein sequence ID" value="PSU_v2.g17910.t1"/>
    <property type="gene ID" value="PSU_v2.g17910"/>
</dbReference>
<organism evidence="3 4">
    <name type="scientific">Panagrolaimus superbus</name>
    <dbReference type="NCBI Taxonomy" id="310955"/>
    <lineage>
        <taxon>Eukaryota</taxon>
        <taxon>Metazoa</taxon>
        <taxon>Ecdysozoa</taxon>
        <taxon>Nematoda</taxon>
        <taxon>Chromadorea</taxon>
        <taxon>Rhabditida</taxon>
        <taxon>Tylenchina</taxon>
        <taxon>Panagrolaimomorpha</taxon>
        <taxon>Panagrolaimoidea</taxon>
        <taxon>Panagrolaimidae</taxon>
        <taxon>Panagrolaimus</taxon>
    </lineage>
</organism>
<protein>
    <recommendedName>
        <fullName evidence="2">Domain of unknown function DB domain-containing protein</fullName>
    </recommendedName>
</protein>
<dbReference type="PANTHER" id="PTHR21679:SF1">
    <property type="entry name" value="DOMAIN OF UNKNOWN FUNCTION DB DOMAIN-CONTAINING PROTEIN"/>
    <property type="match status" value="1"/>
</dbReference>
<evidence type="ECO:0000259" key="2">
    <source>
        <dbReference type="Pfam" id="PF01682"/>
    </source>
</evidence>
<dbReference type="PANTHER" id="PTHR21679">
    <property type="entry name" value="DOMAIN OF UNKNOWN FUNCTION DB DOMAIN-CONTAINING PROTEIN-RELATED"/>
    <property type="match status" value="1"/>
</dbReference>
<keyword evidence="3" id="KW-1185">Reference proteome</keyword>
<dbReference type="InterPro" id="IPR002602">
    <property type="entry name" value="DB"/>
</dbReference>
<reference evidence="4" key="1">
    <citation type="submission" date="2022-11" db="UniProtKB">
        <authorList>
            <consortium name="WormBaseParasite"/>
        </authorList>
    </citation>
    <scope>IDENTIFICATION</scope>
</reference>
<evidence type="ECO:0000313" key="3">
    <source>
        <dbReference type="Proteomes" id="UP000887577"/>
    </source>
</evidence>
<feature type="signal peptide" evidence="1">
    <location>
        <begin position="1"/>
        <end position="18"/>
    </location>
</feature>
<feature type="chain" id="PRO_5036767071" description="Domain of unknown function DB domain-containing protein" evidence="1">
    <location>
        <begin position="19"/>
        <end position="218"/>
    </location>
</feature>